<evidence type="ECO:0008006" key="5">
    <source>
        <dbReference type="Google" id="ProtNLM"/>
    </source>
</evidence>
<dbReference type="InterPro" id="IPR041682">
    <property type="entry name" value="AAA_14"/>
</dbReference>
<evidence type="ECO:0000259" key="1">
    <source>
        <dbReference type="Pfam" id="PF13173"/>
    </source>
</evidence>
<gene>
    <name evidence="3" type="ORF">SAMN05216439_0857</name>
</gene>
<dbReference type="Pfam" id="PF13173">
    <property type="entry name" value="AAA_14"/>
    <property type="match status" value="1"/>
</dbReference>
<reference evidence="3 4" key="1">
    <citation type="submission" date="2016-10" db="EMBL/GenBank/DDBJ databases">
        <authorList>
            <person name="de Groot N.N."/>
        </authorList>
    </citation>
    <scope>NUCLEOTIDE SEQUENCE [LARGE SCALE GENOMIC DNA]</scope>
    <source>
        <strain evidence="3 4">DSM 11978</strain>
    </source>
</reference>
<feature type="domain" description="AAA" evidence="1">
    <location>
        <begin position="32"/>
        <end position="145"/>
    </location>
</feature>
<name>A0A1H7G8F7_9EURY</name>
<dbReference type="AlphaFoldDB" id="A0A1H7G8F7"/>
<dbReference type="Proteomes" id="UP000199506">
    <property type="component" value="Unassembled WGS sequence"/>
</dbReference>
<dbReference type="PANTHER" id="PTHR43566">
    <property type="entry name" value="CONSERVED PROTEIN"/>
    <property type="match status" value="1"/>
</dbReference>
<dbReference type="PANTHER" id="PTHR43566:SF2">
    <property type="entry name" value="DUF4143 DOMAIN-CONTAINING PROTEIN"/>
    <property type="match status" value="1"/>
</dbReference>
<accession>A0A1H7G8F7</accession>
<protein>
    <recommendedName>
        <fullName evidence="5">AAA+ ATPase domain-containing protein</fullName>
    </recommendedName>
</protein>
<evidence type="ECO:0000313" key="4">
    <source>
        <dbReference type="Proteomes" id="UP000199506"/>
    </source>
</evidence>
<sequence>MGEKYKKVINMKKYLPRYTDQELKESLEYMGAVLITGPKWCGKTTTAKQQCKSLKELQHPVHGKSYLKLADTNPIELLKGEKPMLIDEWQMAPELWGTVRYLVDESDEDGLYILTGSTIVDESKIVHSGAGRIKRIVMRPMSLYESGESTGEISLIDLFDNDDLNIDGVTSNLTIPDLIFAACRGGWPESLNKKTKKQQLAIVSNYIDIICNSDVSEVDGVKRSPQRVKTILKSYARNISTLATKKTLMKDIKTEYADISLPTFNSYIDALERLYVIQNIPAWSPNIRSANTIRKSYKKEFIDPSIAVASLNLTPEKLLKDFETFGFIFENLCIRDLLVYSSSVNGKVLYYNDDSGLEADCVIYLNDGRYALIEFKLGNREIDKGAGNLLKLKDLIKKSVENKKIDLEEPSFLAVITGGELAYTRADGVKVIPIGCLR</sequence>
<dbReference type="Pfam" id="PF13635">
    <property type="entry name" value="DUF4143"/>
    <property type="match status" value="1"/>
</dbReference>
<organism evidence="3 4">
    <name type="scientific">Methanobrevibacter gottschalkii</name>
    <dbReference type="NCBI Taxonomy" id="190974"/>
    <lineage>
        <taxon>Archaea</taxon>
        <taxon>Methanobacteriati</taxon>
        <taxon>Methanobacteriota</taxon>
        <taxon>Methanomada group</taxon>
        <taxon>Methanobacteria</taxon>
        <taxon>Methanobacteriales</taxon>
        <taxon>Methanobacteriaceae</taxon>
        <taxon>Methanobrevibacter</taxon>
    </lineage>
</organism>
<dbReference type="InterPro" id="IPR027417">
    <property type="entry name" value="P-loop_NTPase"/>
</dbReference>
<dbReference type="SUPFAM" id="SSF52540">
    <property type="entry name" value="P-loop containing nucleoside triphosphate hydrolases"/>
    <property type="match status" value="1"/>
</dbReference>
<feature type="domain" description="DUF4143" evidence="2">
    <location>
        <begin position="213"/>
        <end position="377"/>
    </location>
</feature>
<evidence type="ECO:0000313" key="3">
    <source>
        <dbReference type="EMBL" id="SEK34421.1"/>
    </source>
</evidence>
<dbReference type="EMBL" id="FOAK01000001">
    <property type="protein sequence ID" value="SEK34421.1"/>
    <property type="molecule type" value="Genomic_DNA"/>
</dbReference>
<proteinExistence type="predicted"/>
<dbReference type="InterPro" id="IPR025420">
    <property type="entry name" value="DUF4143"/>
</dbReference>
<evidence type="ECO:0000259" key="2">
    <source>
        <dbReference type="Pfam" id="PF13635"/>
    </source>
</evidence>